<accession>A0A0F9H5W1</accession>
<comment type="caution">
    <text evidence="2">The sequence shown here is derived from an EMBL/GenBank/DDBJ whole genome shotgun (WGS) entry which is preliminary data.</text>
</comment>
<organism evidence="2">
    <name type="scientific">marine sediment metagenome</name>
    <dbReference type="NCBI Taxonomy" id="412755"/>
    <lineage>
        <taxon>unclassified sequences</taxon>
        <taxon>metagenomes</taxon>
        <taxon>ecological metagenomes</taxon>
    </lineage>
</organism>
<sequence length="69" mass="7818">MKIRMLTSLAHGIHAYNAGQEYELSDEKAREWIGRGWAESAVPEFAVDEAREDASLQHAPIRPRGRKRG</sequence>
<dbReference type="AlphaFoldDB" id="A0A0F9H5W1"/>
<name>A0A0F9H5W1_9ZZZZ</name>
<evidence type="ECO:0000313" key="2">
    <source>
        <dbReference type="EMBL" id="KKM06469.1"/>
    </source>
</evidence>
<dbReference type="EMBL" id="LAZR01015987">
    <property type="protein sequence ID" value="KKM06469.1"/>
    <property type="molecule type" value="Genomic_DNA"/>
</dbReference>
<reference evidence="2" key="1">
    <citation type="journal article" date="2015" name="Nature">
        <title>Complex archaea that bridge the gap between prokaryotes and eukaryotes.</title>
        <authorList>
            <person name="Spang A."/>
            <person name="Saw J.H."/>
            <person name="Jorgensen S.L."/>
            <person name="Zaremba-Niedzwiedzka K."/>
            <person name="Martijn J."/>
            <person name="Lind A.E."/>
            <person name="van Eijk R."/>
            <person name="Schleper C."/>
            <person name="Guy L."/>
            <person name="Ettema T.J."/>
        </authorList>
    </citation>
    <scope>NUCLEOTIDE SEQUENCE</scope>
</reference>
<feature type="region of interest" description="Disordered" evidence="1">
    <location>
        <begin position="49"/>
        <end position="69"/>
    </location>
</feature>
<evidence type="ECO:0000256" key="1">
    <source>
        <dbReference type="SAM" id="MobiDB-lite"/>
    </source>
</evidence>
<gene>
    <name evidence="2" type="ORF">LCGC14_1743700</name>
</gene>
<protein>
    <submittedName>
        <fullName evidence="2">Uncharacterized protein</fullName>
    </submittedName>
</protein>
<proteinExistence type="predicted"/>